<evidence type="ECO:0000313" key="5">
    <source>
        <dbReference type="EMBL" id="PWR18539.1"/>
    </source>
</evidence>
<evidence type="ECO:0000256" key="1">
    <source>
        <dbReference type="ARBA" id="ARBA00006754"/>
    </source>
</evidence>
<dbReference type="Pfam" id="PF17853">
    <property type="entry name" value="GGDEF_2"/>
    <property type="match status" value="1"/>
</dbReference>
<organism evidence="5 6">
    <name type="scientific">Zavarzinia aquatilis</name>
    <dbReference type="NCBI Taxonomy" id="2211142"/>
    <lineage>
        <taxon>Bacteria</taxon>
        <taxon>Pseudomonadati</taxon>
        <taxon>Pseudomonadota</taxon>
        <taxon>Alphaproteobacteria</taxon>
        <taxon>Rhodospirillales</taxon>
        <taxon>Zavarziniaceae</taxon>
        <taxon>Zavarzinia</taxon>
    </lineage>
</organism>
<dbReference type="InterPro" id="IPR025736">
    <property type="entry name" value="PucR_C-HTH_dom"/>
</dbReference>
<feature type="domain" description="PucR C-terminal helix-turn-helix" evidence="2">
    <location>
        <begin position="347"/>
        <end position="400"/>
    </location>
</feature>
<name>A0A317DV31_9PROT</name>
<dbReference type="Proteomes" id="UP000245461">
    <property type="component" value="Unassembled WGS sequence"/>
</dbReference>
<dbReference type="EMBL" id="QGLE01000014">
    <property type="protein sequence ID" value="PWR18539.1"/>
    <property type="molecule type" value="Genomic_DNA"/>
</dbReference>
<proteinExistence type="inferred from homology"/>
<dbReference type="InterPro" id="IPR041522">
    <property type="entry name" value="CdaR_GGDEF"/>
</dbReference>
<reference evidence="5 6" key="1">
    <citation type="submission" date="2018-05" db="EMBL/GenBank/DDBJ databases">
        <title>Zavarzinia sp. HR-AS.</title>
        <authorList>
            <person name="Lee Y."/>
            <person name="Jeon C.O."/>
        </authorList>
    </citation>
    <scope>NUCLEOTIDE SEQUENCE [LARGE SCALE GENOMIC DNA]</scope>
    <source>
        <strain evidence="5 6">HR-AS</strain>
    </source>
</reference>
<feature type="domain" description="RsbT co-antagonist protein RsbRD N-terminal" evidence="3">
    <location>
        <begin position="31"/>
        <end position="169"/>
    </location>
</feature>
<evidence type="ECO:0000313" key="6">
    <source>
        <dbReference type="Proteomes" id="UP000245461"/>
    </source>
</evidence>
<accession>A0A317DV31</accession>
<comment type="caution">
    <text evidence="5">The sequence shown here is derived from an EMBL/GenBank/DDBJ whole genome shotgun (WGS) entry which is preliminary data.</text>
</comment>
<dbReference type="Pfam" id="PF13556">
    <property type="entry name" value="HTH_30"/>
    <property type="match status" value="1"/>
</dbReference>
<dbReference type="AlphaFoldDB" id="A0A317DV31"/>
<dbReference type="InterPro" id="IPR051448">
    <property type="entry name" value="CdaR-like_regulators"/>
</dbReference>
<dbReference type="Gene3D" id="1.10.10.2840">
    <property type="entry name" value="PucR C-terminal helix-turn-helix domain"/>
    <property type="match status" value="1"/>
</dbReference>
<dbReference type="PANTHER" id="PTHR33744">
    <property type="entry name" value="CARBOHYDRATE DIACID REGULATOR"/>
    <property type="match status" value="1"/>
</dbReference>
<evidence type="ECO:0000259" key="3">
    <source>
        <dbReference type="Pfam" id="PF14361"/>
    </source>
</evidence>
<sequence>MPHPVAMTLSTDPAAWVRRVAAALLPDTHAIGGEVARQIGARMPEIAAFGASETVLTTCRANTSGIFDYLSRGVPLETFTPTEEVITLTRLLVKQGLTGNFVFRAYPIGIQYLIEIWADAVRDHGPPGPIAVDVVKTGASYMMAWLDLITARLSEEHRRELERLARERSLSLVEAVRRVIDDPPTEAEAASHRLGYPLKGRHVAMILREPPQGAGPPTPVEAIVQDWGEALRAEHSLIVRVDARTSWCWLSLRPGPPRPWRPRQSGIVAGIGRPATGIAGFASSHRDAADALRVAERILPPGDTVVSFETASMAALCAAEPARLSAFIGDELGPLAGTGAAARRGRETLAAFYAANCNFRSAAAALGLHHNTIRYRLEQIEAQLGHPVGERRLQTELALHLFALFGASLSA</sequence>
<protein>
    <recommendedName>
        <fullName evidence="7">PucR family transcriptional regulator</fullName>
    </recommendedName>
</protein>
<evidence type="ECO:0000259" key="4">
    <source>
        <dbReference type="Pfam" id="PF17853"/>
    </source>
</evidence>
<feature type="domain" description="CdaR GGDEF-like" evidence="4">
    <location>
        <begin position="184"/>
        <end position="294"/>
    </location>
</feature>
<comment type="similarity">
    <text evidence="1">Belongs to the CdaR family.</text>
</comment>
<evidence type="ECO:0008006" key="7">
    <source>
        <dbReference type="Google" id="ProtNLM"/>
    </source>
</evidence>
<dbReference type="PANTHER" id="PTHR33744:SF1">
    <property type="entry name" value="DNA-BINDING TRANSCRIPTIONAL ACTIVATOR ADER"/>
    <property type="match status" value="1"/>
</dbReference>
<gene>
    <name evidence="5" type="ORF">DKG74_18915</name>
</gene>
<dbReference type="InterPro" id="IPR025751">
    <property type="entry name" value="RsbRD_N_dom"/>
</dbReference>
<evidence type="ECO:0000259" key="2">
    <source>
        <dbReference type="Pfam" id="PF13556"/>
    </source>
</evidence>
<keyword evidence="6" id="KW-1185">Reference proteome</keyword>
<dbReference type="InterPro" id="IPR042070">
    <property type="entry name" value="PucR_C-HTH_sf"/>
</dbReference>
<dbReference type="Pfam" id="PF14361">
    <property type="entry name" value="RsbRD_N"/>
    <property type="match status" value="1"/>
</dbReference>